<sequence length="331" mass="36529">QHLGELKEGAELAAPKPKDVIPMQREDASKAPPLSTIVLLEEFEHAAKRVMAQRAWTYVSSSSNNEETLQGYKNIWSSLKFRPRVLRNVTTVDPSTSVLSQRCRIPVFIPPTGVVGSVHPDGELLLSRAAARSGVHYCVSSATTKSHEAITERFEAEKREAGAAAAAAAAADQCCLFFQLYVNADRKITQEKLREVQRLGYKGLFLTVDTNVIGKRWQDRKMQALELLDAGLNDGVEIGGRPAAGTISISLNWDDIAWIRESWPGPLVLKGIQHADDAKRALDIGLQGVYLSNHGGRQMRSAPSSFETLLDIREQYPEVMEQMEVFVDGGF</sequence>
<protein>
    <submittedName>
        <fullName evidence="1">Uncharacterized protein</fullName>
    </submittedName>
</protein>
<dbReference type="EMBL" id="JAWDJW010003760">
    <property type="protein sequence ID" value="KAK3076615.1"/>
    <property type="molecule type" value="Genomic_DNA"/>
</dbReference>
<proteinExistence type="predicted"/>
<organism evidence="1 2">
    <name type="scientific">Coniosporium uncinatum</name>
    <dbReference type="NCBI Taxonomy" id="93489"/>
    <lineage>
        <taxon>Eukaryota</taxon>
        <taxon>Fungi</taxon>
        <taxon>Dikarya</taxon>
        <taxon>Ascomycota</taxon>
        <taxon>Pezizomycotina</taxon>
        <taxon>Dothideomycetes</taxon>
        <taxon>Dothideomycetes incertae sedis</taxon>
        <taxon>Coniosporium</taxon>
    </lineage>
</organism>
<feature type="non-terminal residue" evidence="1">
    <location>
        <position position="1"/>
    </location>
</feature>
<comment type="caution">
    <text evidence="1">The sequence shown here is derived from an EMBL/GenBank/DDBJ whole genome shotgun (WGS) entry which is preliminary data.</text>
</comment>
<keyword evidence="2" id="KW-1185">Reference proteome</keyword>
<evidence type="ECO:0000313" key="1">
    <source>
        <dbReference type="EMBL" id="KAK3076615.1"/>
    </source>
</evidence>
<dbReference type="Proteomes" id="UP001186974">
    <property type="component" value="Unassembled WGS sequence"/>
</dbReference>
<name>A0ACC3DIX3_9PEZI</name>
<reference evidence="1" key="1">
    <citation type="submission" date="2024-09" db="EMBL/GenBank/DDBJ databases">
        <title>Black Yeasts Isolated from many extreme environments.</title>
        <authorList>
            <person name="Coleine C."/>
            <person name="Stajich J.E."/>
            <person name="Selbmann L."/>
        </authorList>
    </citation>
    <scope>NUCLEOTIDE SEQUENCE</scope>
    <source>
        <strain evidence="1">CCFEE 5737</strain>
    </source>
</reference>
<accession>A0ACC3DIX3</accession>
<feature type="non-terminal residue" evidence="1">
    <location>
        <position position="331"/>
    </location>
</feature>
<gene>
    <name evidence="1" type="ORF">LTS18_012530</name>
</gene>
<evidence type="ECO:0000313" key="2">
    <source>
        <dbReference type="Proteomes" id="UP001186974"/>
    </source>
</evidence>